<keyword evidence="2" id="KW-0472">Membrane</keyword>
<evidence type="ECO:0000256" key="1">
    <source>
        <dbReference type="SAM" id="Coils"/>
    </source>
</evidence>
<dbReference type="Proteomes" id="UP000199513">
    <property type="component" value="Unassembled WGS sequence"/>
</dbReference>
<sequence>MKDKSKEEKILEEIRKRVLDFESQNQEKEDLESLRKANIQALNEMSSLSQEEILRISFQVRKEFEAKEARRKRLIVLCFAILIVISGIWIIRFLNKQNNTFIETFDDNSKNWSLYDDVKYERKIENGSYVFQTGNDGWCYWDANNVNFPDYFAVELTSVWERGEKKSEYGIGLYQDDANTICFSLFPDGEVSFAQYQNDNWVIDNDWTGRIANSEGKENLQRVEIRRSTNQFKYFVNSHLAKEGTFLPIALNKVGFRSCGVQRVAFKSLKVIDLNTNSTIFSDDFETTRNDRWTLKKEIKAISEIKDGQYILETNEVDKCFYAAQYYTITPSQDVDIILKMKSLQGITSDFGLTLIQDEVNFYSLDYQNNGKARYTLYEGDKYTITGAYKNTKIESSEQLPVVTMKVEIRSGKVSYYINETFVEAFSLRNDFLISKVGIRACDEQKVAFDELQIIPQ</sequence>
<feature type="transmembrane region" description="Helical" evidence="2">
    <location>
        <begin position="74"/>
        <end position="94"/>
    </location>
</feature>
<keyword evidence="2" id="KW-1133">Transmembrane helix</keyword>
<proteinExistence type="predicted"/>
<dbReference type="OrthoDB" id="959104at2"/>
<dbReference type="STRING" id="1003.SAMN04488541_102829"/>
<keyword evidence="2" id="KW-0812">Transmembrane</keyword>
<keyword evidence="1" id="KW-0175">Coiled coil</keyword>
<accession>A0A1I2I6N9</accession>
<evidence type="ECO:0000313" key="4">
    <source>
        <dbReference type="Proteomes" id="UP000199513"/>
    </source>
</evidence>
<protein>
    <recommendedName>
        <fullName evidence="5">3-keto-disaccharide hydrolase domain-containing protein</fullName>
    </recommendedName>
</protein>
<gene>
    <name evidence="3" type="ORF">SAMN04488541_102829</name>
</gene>
<dbReference type="RefSeq" id="WP_091548130.1">
    <property type="nucleotide sequence ID" value="NZ_FONY01000028.1"/>
</dbReference>
<keyword evidence="4" id="KW-1185">Reference proteome</keyword>
<evidence type="ECO:0008006" key="5">
    <source>
        <dbReference type="Google" id="ProtNLM"/>
    </source>
</evidence>
<feature type="coiled-coil region" evidence="1">
    <location>
        <begin position="11"/>
        <end position="51"/>
    </location>
</feature>
<dbReference type="EMBL" id="FONY01000028">
    <property type="protein sequence ID" value="SFF36151.1"/>
    <property type="molecule type" value="Genomic_DNA"/>
</dbReference>
<evidence type="ECO:0000313" key="3">
    <source>
        <dbReference type="EMBL" id="SFF36151.1"/>
    </source>
</evidence>
<reference evidence="3 4" key="1">
    <citation type="submission" date="2016-10" db="EMBL/GenBank/DDBJ databases">
        <authorList>
            <person name="de Groot N.N."/>
        </authorList>
    </citation>
    <scope>NUCLEOTIDE SEQUENCE [LARGE SCALE GENOMIC DNA]</scope>
    <source>
        <strain>GEY</strain>
        <strain evidence="4">DSM 9560</strain>
    </source>
</reference>
<organism evidence="3 4">
    <name type="scientific">Thermoflexibacter ruber</name>
    <dbReference type="NCBI Taxonomy" id="1003"/>
    <lineage>
        <taxon>Bacteria</taxon>
        <taxon>Pseudomonadati</taxon>
        <taxon>Bacteroidota</taxon>
        <taxon>Cytophagia</taxon>
        <taxon>Cytophagales</taxon>
        <taxon>Thermoflexibacteraceae</taxon>
        <taxon>Thermoflexibacter</taxon>
    </lineage>
</organism>
<evidence type="ECO:0000256" key="2">
    <source>
        <dbReference type="SAM" id="Phobius"/>
    </source>
</evidence>
<dbReference type="AlphaFoldDB" id="A0A1I2I6N9"/>
<name>A0A1I2I6N9_9BACT</name>